<evidence type="ECO:0000313" key="2">
    <source>
        <dbReference type="EMBL" id="KAL1583252.1"/>
    </source>
</evidence>
<organism evidence="2 3">
    <name type="scientific">Cladosporium halotolerans</name>
    <dbReference type="NCBI Taxonomy" id="1052096"/>
    <lineage>
        <taxon>Eukaryota</taxon>
        <taxon>Fungi</taxon>
        <taxon>Dikarya</taxon>
        <taxon>Ascomycota</taxon>
        <taxon>Pezizomycotina</taxon>
        <taxon>Dothideomycetes</taxon>
        <taxon>Dothideomycetidae</taxon>
        <taxon>Cladosporiales</taxon>
        <taxon>Cladosporiaceae</taxon>
        <taxon>Cladosporium</taxon>
    </lineage>
</organism>
<gene>
    <name evidence="2" type="ORF">WHR41_07888</name>
</gene>
<dbReference type="EMBL" id="JAAQHG020000037">
    <property type="protein sequence ID" value="KAL1583252.1"/>
    <property type="molecule type" value="Genomic_DNA"/>
</dbReference>
<sequence>MSHPERNLSYDKRENAPFKFINIEQPGDAAEKRTRRQVRSHVSRLQHRLHRERNRNTESLNKTDDANAQASSSAEVAHVNESSQKPPKSTTAPEATRVVFQTVNRSGDDRAINSLQRRNNGTTSLPQAPTTPLEKAFSRGEMAFRTITLDDPENVVGSNIGGLRLDISNLMHSYKMIVFIQAQDFDHHFGAVIPNVVSWERFYAFVFQDPIMISTALLLTARHFLETLGRPPQGKDLVHIRNLEQHLVRRINRALSDPRGISDHLLVAVSLCAAYDGKHGNPESYDIHMRGLVQMIKLRGGLPEVGRDPYVERLLLWQDANASKVTGGRKYFDGMTRSPGADFPKPNTEIFQMK</sequence>
<dbReference type="PANTHER" id="PTHR37540:SF5">
    <property type="entry name" value="TRANSCRIPTION FACTOR DOMAIN-CONTAINING PROTEIN"/>
    <property type="match status" value="1"/>
</dbReference>
<dbReference type="AlphaFoldDB" id="A0AB34KHG6"/>
<dbReference type="PANTHER" id="PTHR37540">
    <property type="entry name" value="TRANSCRIPTION FACTOR (ACR-2), PUTATIVE-RELATED-RELATED"/>
    <property type="match status" value="1"/>
</dbReference>
<reference evidence="2 3" key="1">
    <citation type="journal article" date="2020" name="Microbiol. Resour. Announc.">
        <title>Draft Genome Sequence of a Cladosporium Species Isolated from the Mesophotic Ascidian Didemnum maculosum.</title>
        <authorList>
            <person name="Gioti A."/>
            <person name="Siaperas R."/>
            <person name="Nikolaivits E."/>
            <person name="Le Goff G."/>
            <person name="Ouazzani J."/>
            <person name="Kotoulas G."/>
            <person name="Topakas E."/>
        </authorList>
    </citation>
    <scope>NUCLEOTIDE SEQUENCE [LARGE SCALE GENOMIC DNA]</scope>
    <source>
        <strain evidence="2 3">TM138-S3</strain>
    </source>
</reference>
<evidence type="ECO:0000313" key="3">
    <source>
        <dbReference type="Proteomes" id="UP000803884"/>
    </source>
</evidence>
<feature type="region of interest" description="Disordered" evidence="1">
    <location>
        <begin position="1"/>
        <end position="96"/>
    </location>
</feature>
<name>A0AB34KHG6_9PEZI</name>
<accession>A0AB34KHG6</accession>
<evidence type="ECO:0000256" key="1">
    <source>
        <dbReference type="SAM" id="MobiDB-lite"/>
    </source>
</evidence>
<dbReference type="Proteomes" id="UP000803884">
    <property type="component" value="Unassembled WGS sequence"/>
</dbReference>
<feature type="compositionally biased region" description="Basic and acidic residues" evidence="1">
    <location>
        <begin position="1"/>
        <end position="16"/>
    </location>
</feature>
<proteinExistence type="predicted"/>
<keyword evidence="3" id="KW-1185">Reference proteome</keyword>
<feature type="compositionally biased region" description="Basic residues" evidence="1">
    <location>
        <begin position="33"/>
        <end position="53"/>
    </location>
</feature>
<dbReference type="RefSeq" id="XP_069226359.1">
    <property type="nucleotide sequence ID" value="XM_069376492.1"/>
</dbReference>
<protein>
    <submittedName>
        <fullName evidence="2">Uncharacterized protein</fullName>
    </submittedName>
</protein>
<dbReference type="GeneID" id="96009330"/>
<comment type="caution">
    <text evidence="2">The sequence shown here is derived from an EMBL/GenBank/DDBJ whole genome shotgun (WGS) entry which is preliminary data.</text>
</comment>
<feature type="compositionally biased region" description="Polar residues" evidence="1">
    <location>
        <begin position="66"/>
        <end position="96"/>
    </location>
</feature>